<dbReference type="EMBL" id="FNFI01000001">
    <property type="protein sequence ID" value="SDJ60528.1"/>
    <property type="molecule type" value="Genomic_DNA"/>
</dbReference>
<accession>A0A1G8V375</accession>
<reference evidence="3" key="1">
    <citation type="submission" date="2016-10" db="EMBL/GenBank/DDBJ databases">
        <authorList>
            <person name="Varghese N."/>
            <person name="Submissions S."/>
        </authorList>
    </citation>
    <scope>NUCLEOTIDE SEQUENCE [LARGE SCALE GENOMIC DNA]</scope>
    <source>
        <strain evidence="3">CGMCC 1.8911</strain>
    </source>
</reference>
<dbReference type="Pfam" id="PF06279">
    <property type="entry name" value="DUF1033"/>
    <property type="match status" value="1"/>
</dbReference>
<evidence type="ECO:0008006" key="5">
    <source>
        <dbReference type="Google" id="ProtNLM"/>
    </source>
</evidence>
<sequence length="96" mass="11582">MYEVVIVKADYEGWWLFEGWQEDIIKRHPFKAKEDMISGYESIIKQMKEDYNSYVTGKYGMHAFFNACEIEFCEDCDEDVQIYYTPIMTENNELYN</sequence>
<dbReference type="STRING" id="586411.SAMN05216187_101200"/>
<dbReference type="RefSeq" id="WP_092594769.1">
    <property type="nucleotide sequence ID" value="NZ_BMCN01000001.1"/>
</dbReference>
<reference evidence="2" key="2">
    <citation type="submission" date="2016-10" db="EMBL/GenBank/DDBJ databases">
        <authorList>
            <person name="de Groot N.N."/>
        </authorList>
    </citation>
    <scope>NUCLEOTIDE SEQUENCE [LARGE SCALE GENOMIC DNA]</scope>
    <source>
        <strain evidence="2">CGMCC 1.8911</strain>
    </source>
</reference>
<dbReference type="EMBL" id="JAGGKN010000002">
    <property type="protein sequence ID" value="MBP1951842.1"/>
    <property type="molecule type" value="Genomic_DNA"/>
</dbReference>
<organism evidence="2 3">
    <name type="scientific">Jeotgalicoccus aerolatus</name>
    <dbReference type="NCBI Taxonomy" id="709510"/>
    <lineage>
        <taxon>Bacteria</taxon>
        <taxon>Bacillati</taxon>
        <taxon>Bacillota</taxon>
        <taxon>Bacilli</taxon>
        <taxon>Bacillales</taxon>
        <taxon>Staphylococcaceae</taxon>
        <taxon>Jeotgalicoccus</taxon>
    </lineage>
</organism>
<keyword evidence="4" id="KW-1185">Reference proteome</keyword>
<protein>
    <recommendedName>
        <fullName evidence="5">DUF1033 family protein</fullName>
    </recommendedName>
</protein>
<proteinExistence type="predicted"/>
<dbReference type="InterPro" id="IPR010434">
    <property type="entry name" value="DUF1033"/>
</dbReference>
<evidence type="ECO:0000313" key="3">
    <source>
        <dbReference type="Proteomes" id="UP000242700"/>
    </source>
</evidence>
<reference evidence="1 4" key="3">
    <citation type="submission" date="2021-03" db="EMBL/GenBank/DDBJ databases">
        <title>Genomic Encyclopedia of Type Strains, Phase IV (KMG-IV): sequencing the most valuable type-strain genomes for metagenomic binning, comparative biology and taxonomic classification.</title>
        <authorList>
            <person name="Goeker M."/>
        </authorList>
    </citation>
    <scope>NUCLEOTIDE SEQUENCE [LARGE SCALE GENOMIC DNA]</scope>
    <source>
        <strain evidence="1 4">DSM 22420</strain>
    </source>
</reference>
<evidence type="ECO:0000313" key="4">
    <source>
        <dbReference type="Proteomes" id="UP001519348"/>
    </source>
</evidence>
<dbReference type="Proteomes" id="UP000242700">
    <property type="component" value="Unassembled WGS sequence"/>
</dbReference>
<gene>
    <name evidence="1" type="ORF">J2Z27_000877</name>
    <name evidence="2" type="ORF">SAMN05216187_101200</name>
</gene>
<dbReference type="Proteomes" id="UP001519348">
    <property type="component" value="Unassembled WGS sequence"/>
</dbReference>
<evidence type="ECO:0000313" key="2">
    <source>
        <dbReference type="EMBL" id="SDJ60528.1"/>
    </source>
</evidence>
<dbReference type="AlphaFoldDB" id="A0A1G8V375"/>
<name>A0A1G8V375_9STAP</name>
<dbReference type="OrthoDB" id="2389779at2"/>
<evidence type="ECO:0000313" key="1">
    <source>
        <dbReference type="EMBL" id="MBP1951842.1"/>
    </source>
</evidence>